<dbReference type="OrthoDB" id="1436518at2759"/>
<name>A0A834SJS1_9FABA</name>
<feature type="domain" description="RNase H type-1" evidence="1">
    <location>
        <begin position="75"/>
        <end position="174"/>
    </location>
</feature>
<dbReference type="EMBL" id="JAAIUW010000013">
    <property type="protein sequence ID" value="KAF7803835.1"/>
    <property type="molecule type" value="Genomic_DNA"/>
</dbReference>
<organism evidence="2 3">
    <name type="scientific">Senna tora</name>
    <dbReference type="NCBI Taxonomy" id="362788"/>
    <lineage>
        <taxon>Eukaryota</taxon>
        <taxon>Viridiplantae</taxon>
        <taxon>Streptophyta</taxon>
        <taxon>Embryophyta</taxon>
        <taxon>Tracheophyta</taxon>
        <taxon>Spermatophyta</taxon>
        <taxon>Magnoliopsida</taxon>
        <taxon>eudicotyledons</taxon>
        <taxon>Gunneridae</taxon>
        <taxon>Pentapetalae</taxon>
        <taxon>rosids</taxon>
        <taxon>fabids</taxon>
        <taxon>Fabales</taxon>
        <taxon>Fabaceae</taxon>
        <taxon>Caesalpinioideae</taxon>
        <taxon>Cassia clade</taxon>
        <taxon>Senna</taxon>
    </lineage>
</organism>
<proteinExistence type="predicted"/>
<protein>
    <recommendedName>
        <fullName evidence="1">RNase H type-1 domain-containing protein</fullName>
    </recommendedName>
</protein>
<dbReference type="Gene3D" id="3.30.420.10">
    <property type="entry name" value="Ribonuclease H-like superfamily/Ribonuclease H"/>
    <property type="match status" value="1"/>
</dbReference>
<dbReference type="AlphaFoldDB" id="A0A834SJS1"/>
<sequence length="196" mass="21653">MDINLTFVEWFVCALNFWSSEQASLAVILCYNLWTRRNESRLEIWSWPLDRILQRSKEMWSDISNLKLEHQLVSDTGAGAGCVIRNWSGRVLAASALKIPSSEAIELLEAEAVKRGLEMAIRLGIQKAMVGGDCLGIMNFLQSNVPILSPLGTVLNNIKWIPRDANQVANKLAQLGSRASSISGPNVKSGQTKLSN</sequence>
<dbReference type="InterPro" id="IPR036397">
    <property type="entry name" value="RNaseH_sf"/>
</dbReference>
<dbReference type="InterPro" id="IPR053151">
    <property type="entry name" value="RNase_H-like"/>
</dbReference>
<comment type="caution">
    <text evidence="2">The sequence shown here is derived from an EMBL/GenBank/DDBJ whole genome shotgun (WGS) entry which is preliminary data.</text>
</comment>
<evidence type="ECO:0000313" key="3">
    <source>
        <dbReference type="Proteomes" id="UP000634136"/>
    </source>
</evidence>
<keyword evidence="3" id="KW-1185">Reference proteome</keyword>
<evidence type="ECO:0000259" key="1">
    <source>
        <dbReference type="Pfam" id="PF13456"/>
    </source>
</evidence>
<dbReference type="InterPro" id="IPR044730">
    <property type="entry name" value="RNase_H-like_dom_plant"/>
</dbReference>
<dbReference type="Proteomes" id="UP000634136">
    <property type="component" value="Unassembled WGS sequence"/>
</dbReference>
<dbReference type="InterPro" id="IPR012337">
    <property type="entry name" value="RNaseH-like_sf"/>
</dbReference>
<gene>
    <name evidence="2" type="ORF">G2W53_042946</name>
</gene>
<evidence type="ECO:0000313" key="2">
    <source>
        <dbReference type="EMBL" id="KAF7803835.1"/>
    </source>
</evidence>
<accession>A0A834SJS1</accession>
<dbReference type="Pfam" id="PF13456">
    <property type="entry name" value="RVT_3"/>
    <property type="match status" value="1"/>
</dbReference>
<reference evidence="2" key="1">
    <citation type="submission" date="2020-09" db="EMBL/GenBank/DDBJ databases">
        <title>Genome-Enabled Discovery of Anthraquinone Biosynthesis in Senna tora.</title>
        <authorList>
            <person name="Kang S.-H."/>
            <person name="Pandey R.P."/>
            <person name="Lee C.-M."/>
            <person name="Sim J.-S."/>
            <person name="Jeong J.-T."/>
            <person name="Choi B.-S."/>
            <person name="Jung M."/>
            <person name="Ginzburg D."/>
            <person name="Zhao K."/>
            <person name="Won S.Y."/>
            <person name="Oh T.-J."/>
            <person name="Yu Y."/>
            <person name="Kim N.-H."/>
            <person name="Lee O.R."/>
            <person name="Lee T.-H."/>
            <person name="Bashyal P."/>
            <person name="Kim T.-S."/>
            <person name="Lee W.-H."/>
            <person name="Kawkins C."/>
            <person name="Kim C.-K."/>
            <person name="Kim J.S."/>
            <person name="Ahn B.O."/>
            <person name="Rhee S.Y."/>
            <person name="Sohng J.K."/>
        </authorList>
    </citation>
    <scope>NUCLEOTIDE SEQUENCE</scope>
    <source>
        <tissue evidence="2">Leaf</tissue>
    </source>
</reference>
<dbReference type="SUPFAM" id="SSF53098">
    <property type="entry name" value="Ribonuclease H-like"/>
    <property type="match status" value="1"/>
</dbReference>
<dbReference type="PANTHER" id="PTHR47723:SF19">
    <property type="entry name" value="POLYNUCLEOTIDYL TRANSFERASE, RIBONUCLEASE H-LIKE SUPERFAMILY PROTEIN"/>
    <property type="match status" value="1"/>
</dbReference>
<dbReference type="GO" id="GO:0004523">
    <property type="term" value="F:RNA-DNA hybrid ribonuclease activity"/>
    <property type="evidence" value="ECO:0007669"/>
    <property type="project" value="InterPro"/>
</dbReference>
<dbReference type="CDD" id="cd06222">
    <property type="entry name" value="RNase_H_like"/>
    <property type="match status" value="1"/>
</dbReference>
<dbReference type="GO" id="GO:0003676">
    <property type="term" value="F:nucleic acid binding"/>
    <property type="evidence" value="ECO:0007669"/>
    <property type="project" value="InterPro"/>
</dbReference>
<dbReference type="InterPro" id="IPR002156">
    <property type="entry name" value="RNaseH_domain"/>
</dbReference>
<dbReference type="PANTHER" id="PTHR47723">
    <property type="entry name" value="OS05G0353850 PROTEIN"/>
    <property type="match status" value="1"/>
</dbReference>